<accession>A0A414AG88</accession>
<evidence type="ECO:0008006" key="3">
    <source>
        <dbReference type="Google" id="ProtNLM"/>
    </source>
</evidence>
<evidence type="ECO:0000313" key="2">
    <source>
        <dbReference type="Proteomes" id="UP000283975"/>
    </source>
</evidence>
<sequence length="163" mass="17713">MASKTTHFKGFSVVDADIKIKINLTRFDKQFQRAQYQLDGNVMNSMVPFMPMITGDFVDVTRAASAAVQGSGKAYAAYGPAGRFLYRGKTMVSTVTGSTWATKGTKKVLVSQYGGKTKAKEDLQYTKTAHPKAQAKWFDAAKKADGKSWIKQAKKTAGGGKRG</sequence>
<protein>
    <recommendedName>
        <fullName evidence="3">Minor capsid protein</fullName>
    </recommendedName>
</protein>
<gene>
    <name evidence="1" type="ORF">DW839_30625</name>
</gene>
<dbReference type="EMBL" id="QSHZ01000059">
    <property type="protein sequence ID" value="RHC46884.1"/>
    <property type="molecule type" value="Genomic_DNA"/>
</dbReference>
<organism evidence="1 2">
    <name type="scientific">Enterocloster bolteae</name>
    <dbReference type="NCBI Taxonomy" id="208479"/>
    <lineage>
        <taxon>Bacteria</taxon>
        <taxon>Bacillati</taxon>
        <taxon>Bacillota</taxon>
        <taxon>Clostridia</taxon>
        <taxon>Lachnospirales</taxon>
        <taxon>Lachnospiraceae</taxon>
        <taxon>Enterocloster</taxon>
    </lineage>
</organism>
<comment type="caution">
    <text evidence="1">The sequence shown here is derived from an EMBL/GenBank/DDBJ whole genome shotgun (WGS) entry which is preliminary data.</text>
</comment>
<proteinExistence type="predicted"/>
<reference evidence="1 2" key="1">
    <citation type="submission" date="2018-08" db="EMBL/GenBank/DDBJ databases">
        <title>A genome reference for cultivated species of the human gut microbiota.</title>
        <authorList>
            <person name="Zou Y."/>
            <person name="Xue W."/>
            <person name="Luo G."/>
        </authorList>
    </citation>
    <scope>NUCLEOTIDE SEQUENCE [LARGE SCALE GENOMIC DNA]</scope>
    <source>
        <strain evidence="1 2">AM35-14</strain>
    </source>
</reference>
<evidence type="ECO:0000313" key="1">
    <source>
        <dbReference type="EMBL" id="RHC46884.1"/>
    </source>
</evidence>
<dbReference type="AlphaFoldDB" id="A0A414AG88"/>
<name>A0A414AG88_9FIRM</name>
<dbReference type="Proteomes" id="UP000283975">
    <property type="component" value="Unassembled WGS sequence"/>
</dbReference>